<evidence type="ECO:0000256" key="1">
    <source>
        <dbReference type="ARBA" id="ARBA00006484"/>
    </source>
</evidence>
<dbReference type="Gene3D" id="3.40.50.720">
    <property type="entry name" value="NAD(P)-binding Rossmann-like Domain"/>
    <property type="match status" value="1"/>
</dbReference>
<dbReference type="PRINTS" id="PR00081">
    <property type="entry name" value="GDHRDH"/>
</dbReference>
<proteinExistence type="inferred from homology"/>
<dbReference type="EMBL" id="AP027080">
    <property type="protein sequence ID" value="BDU74956.1"/>
    <property type="molecule type" value="Genomic_DNA"/>
</dbReference>
<dbReference type="AlphaFoldDB" id="A0AA48GZZ3"/>
<sequence length="233" mass="25075">MTRVLVTGANRTLGRAVAERLIQDPSYHPILSGRDPARVHAVFPGLDSASIEGLDFSKALPTPVLKGLVCRLKPLAAVVHCASYYGPGSLLIAPETDLESCLTFLGNTLRLVRSAAEAFGEEGGRIILMGSVAADPRTLTGRHGLYGFFKGSLREMCRHVAKEIARRQGTITYVNLGSFQAEGEAGPGDRSRLPLGEVTSLVCNLVALPPRMRVDEVDCFPLDPFREAHLADP</sequence>
<dbReference type="CDD" id="cd05233">
    <property type="entry name" value="SDR_c"/>
    <property type="match status" value="1"/>
</dbReference>
<evidence type="ECO:0000313" key="3">
    <source>
        <dbReference type="Proteomes" id="UP001238179"/>
    </source>
</evidence>
<name>A0AA48GZZ3_9BACT</name>
<dbReference type="PANTHER" id="PTHR42760">
    <property type="entry name" value="SHORT-CHAIN DEHYDROGENASES/REDUCTASES FAMILY MEMBER"/>
    <property type="match status" value="1"/>
</dbReference>
<dbReference type="KEGG" id="msil:METEAL_41300"/>
<dbReference type="Proteomes" id="UP001238179">
    <property type="component" value="Chromosome"/>
</dbReference>
<dbReference type="GO" id="GO:0016616">
    <property type="term" value="F:oxidoreductase activity, acting on the CH-OH group of donors, NAD or NADP as acceptor"/>
    <property type="evidence" value="ECO:0007669"/>
    <property type="project" value="TreeGrafter"/>
</dbReference>
<dbReference type="Pfam" id="PF00106">
    <property type="entry name" value="adh_short"/>
    <property type="match status" value="1"/>
</dbReference>
<protein>
    <recommendedName>
        <fullName evidence="4">Short-chain dehydrogenase</fullName>
    </recommendedName>
</protein>
<evidence type="ECO:0008006" key="4">
    <source>
        <dbReference type="Google" id="ProtNLM"/>
    </source>
</evidence>
<dbReference type="PANTHER" id="PTHR42760:SF78">
    <property type="entry name" value="3-OXOACYL-[ACYL-CARRIER-PROTEIN] REDUCTASE [NADH]"/>
    <property type="match status" value="1"/>
</dbReference>
<reference evidence="3" key="1">
    <citation type="journal article" date="2023" name="Int. J. Syst. Evol. Microbiol.">
        <title>Mesoterricola silvestris gen. nov., sp. nov., Mesoterricola sediminis sp. nov., Geothrix oryzae sp. nov., Geothrix edaphica sp. nov., Geothrix rubra sp. nov., and Geothrix limicola sp. nov., six novel members of Acidobacteriota isolated from soils.</title>
        <authorList>
            <person name="Itoh H."/>
            <person name="Sugisawa Y."/>
            <person name="Mise K."/>
            <person name="Xu Z."/>
            <person name="Kuniyasu M."/>
            <person name="Ushijima N."/>
            <person name="Kawano K."/>
            <person name="Kobayashi E."/>
            <person name="Shiratori Y."/>
            <person name="Masuda Y."/>
            <person name="Senoo K."/>
        </authorList>
    </citation>
    <scope>NUCLEOTIDE SEQUENCE [LARGE SCALE GENOMIC DNA]</scope>
    <source>
        <strain evidence="3">W79</strain>
    </source>
</reference>
<comment type="similarity">
    <text evidence="1">Belongs to the short-chain dehydrogenases/reductases (SDR) family.</text>
</comment>
<evidence type="ECO:0000313" key="2">
    <source>
        <dbReference type="EMBL" id="BDU74956.1"/>
    </source>
</evidence>
<dbReference type="RefSeq" id="WP_316413637.1">
    <property type="nucleotide sequence ID" value="NZ_AP027080.1"/>
</dbReference>
<accession>A0AA48GZZ3</accession>
<keyword evidence="3" id="KW-1185">Reference proteome</keyword>
<dbReference type="InterPro" id="IPR002347">
    <property type="entry name" value="SDR_fam"/>
</dbReference>
<dbReference type="SUPFAM" id="SSF51735">
    <property type="entry name" value="NAD(P)-binding Rossmann-fold domains"/>
    <property type="match status" value="1"/>
</dbReference>
<gene>
    <name evidence="2" type="ORF">METEAL_41300</name>
</gene>
<dbReference type="InterPro" id="IPR036291">
    <property type="entry name" value="NAD(P)-bd_dom_sf"/>
</dbReference>
<organism evidence="2 3">
    <name type="scientific">Mesoterricola silvestris</name>
    <dbReference type="NCBI Taxonomy" id="2927979"/>
    <lineage>
        <taxon>Bacteria</taxon>
        <taxon>Pseudomonadati</taxon>
        <taxon>Acidobacteriota</taxon>
        <taxon>Holophagae</taxon>
        <taxon>Holophagales</taxon>
        <taxon>Holophagaceae</taxon>
        <taxon>Mesoterricola</taxon>
    </lineage>
</organism>